<dbReference type="EMBL" id="GBRH01245918">
    <property type="protein sequence ID" value="JAD51977.1"/>
    <property type="molecule type" value="Transcribed_RNA"/>
</dbReference>
<reference evidence="1" key="1">
    <citation type="submission" date="2014-09" db="EMBL/GenBank/DDBJ databases">
        <authorList>
            <person name="Magalhaes I.L.F."/>
            <person name="Oliveira U."/>
            <person name="Santos F.R."/>
            <person name="Vidigal T.H.D.A."/>
            <person name="Brescovit A.D."/>
            <person name="Santos A.J."/>
        </authorList>
    </citation>
    <scope>NUCLEOTIDE SEQUENCE</scope>
    <source>
        <tissue evidence="1">Shoot tissue taken approximately 20 cm above the soil surface</tissue>
    </source>
</reference>
<dbReference type="AlphaFoldDB" id="A0A0A9AY16"/>
<accession>A0A0A9AY16</accession>
<organism evidence="1">
    <name type="scientific">Arundo donax</name>
    <name type="common">Giant reed</name>
    <name type="synonym">Donax arundinaceus</name>
    <dbReference type="NCBI Taxonomy" id="35708"/>
    <lineage>
        <taxon>Eukaryota</taxon>
        <taxon>Viridiplantae</taxon>
        <taxon>Streptophyta</taxon>
        <taxon>Embryophyta</taxon>
        <taxon>Tracheophyta</taxon>
        <taxon>Spermatophyta</taxon>
        <taxon>Magnoliopsida</taxon>
        <taxon>Liliopsida</taxon>
        <taxon>Poales</taxon>
        <taxon>Poaceae</taxon>
        <taxon>PACMAD clade</taxon>
        <taxon>Arundinoideae</taxon>
        <taxon>Arundineae</taxon>
        <taxon>Arundo</taxon>
    </lineage>
</organism>
<sequence>MFILCVTMTIGIFPVIKSSLIAIQPMFAYSMLTPLHLI</sequence>
<evidence type="ECO:0000313" key="1">
    <source>
        <dbReference type="EMBL" id="JAD51977.1"/>
    </source>
</evidence>
<protein>
    <submittedName>
        <fullName evidence="1">Uncharacterized protein</fullName>
    </submittedName>
</protein>
<reference evidence="1" key="2">
    <citation type="journal article" date="2015" name="Data Brief">
        <title>Shoot transcriptome of the giant reed, Arundo donax.</title>
        <authorList>
            <person name="Barrero R.A."/>
            <person name="Guerrero F.D."/>
            <person name="Moolhuijzen P."/>
            <person name="Goolsby J.A."/>
            <person name="Tidwell J."/>
            <person name="Bellgard S.E."/>
            <person name="Bellgard M.I."/>
        </authorList>
    </citation>
    <scope>NUCLEOTIDE SEQUENCE</scope>
    <source>
        <tissue evidence="1">Shoot tissue taken approximately 20 cm above the soil surface</tissue>
    </source>
</reference>
<name>A0A0A9AY16_ARUDO</name>
<proteinExistence type="predicted"/>